<keyword evidence="3" id="KW-0963">Cytoplasm</keyword>
<accession>A0A7R9NUP2</accession>
<evidence type="ECO:0000256" key="3">
    <source>
        <dbReference type="ARBA" id="ARBA00022490"/>
    </source>
</evidence>
<proteinExistence type="predicted"/>
<protein>
    <recommendedName>
        <fullName evidence="5">CDAN1-interacting nuclease 1</fullName>
    </recommendedName>
</protein>
<evidence type="ECO:0000256" key="5">
    <source>
        <dbReference type="ARBA" id="ARBA00023480"/>
    </source>
</evidence>
<evidence type="ECO:0000313" key="6">
    <source>
        <dbReference type="EMBL" id="CAD7457064.1"/>
    </source>
</evidence>
<keyword evidence="4" id="KW-0539">Nucleus</keyword>
<sequence>MKIEIYNNIVKIMKKVPPSGVPHSKKCMDILQKVYPTVPKLTLESIYMLYYQRMMRENHIRYSQRPQSLYKRYLQAVEEGETKILLRMSVELRIAPALLARIILEQHYMPESSKPIPTHRTPSSRTFIPKSKTYQTPKEMYSRQKNATAIESSVHTLKLREKGKNKNTRLEPPAIQSVSKPARRVFPTPVEEKWTKTTEEEKNMLKKAREDILQDLKSFISSKMKEEPKQSDTKETVVPVTKRYITRLMKDTSLIKDKDLAYEVFMCVLYDDQYGPVADAYKHSLGHDYETKLYQLAKEADISCRSEDYMRVNGFDKTPDLLLSKPIAIGQHVVNWVESKALFADEELHEIYFSEQYDRYRNRYGPGMVIYWFGFVEPLRERHTDILIRDNFPKYIKYMTPELLEPIFG</sequence>
<dbReference type="EMBL" id="OE001552">
    <property type="protein sequence ID" value="CAD7457064.1"/>
    <property type="molecule type" value="Genomic_DNA"/>
</dbReference>
<evidence type="ECO:0000256" key="4">
    <source>
        <dbReference type="ARBA" id="ARBA00023242"/>
    </source>
</evidence>
<dbReference type="PANTHER" id="PTHR31661">
    <property type="entry name" value="SIMILAR TO CDNA SEQUENCE BC052040"/>
    <property type="match status" value="1"/>
</dbReference>
<dbReference type="AlphaFoldDB" id="A0A7R9NUP2"/>
<comment type="subcellular location">
    <subcellularLocation>
        <location evidence="2">Cytoplasm</location>
    </subcellularLocation>
    <subcellularLocation>
        <location evidence="1">Nucleus</location>
    </subcellularLocation>
</comment>
<name>A0A7R9NUP2_9NEOP</name>
<evidence type="ECO:0000256" key="1">
    <source>
        <dbReference type="ARBA" id="ARBA00004123"/>
    </source>
</evidence>
<gene>
    <name evidence="6" type="ORF">TTEB3V08_LOCUS5073</name>
</gene>
<dbReference type="InterPro" id="IPR029404">
    <property type="entry name" value="CDIN1"/>
</dbReference>
<dbReference type="GO" id="GO:0005634">
    <property type="term" value="C:nucleus"/>
    <property type="evidence" value="ECO:0007669"/>
    <property type="project" value="UniProtKB-SubCell"/>
</dbReference>
<dbReference type="PANTHER" id="PTHR31661:SF1">
    <property type="entry name" value="CDAN1-INTERACTING NUCLEASE 1"/>
    <property type="match status" value="1"/>
</dbReference>
<dbReference type="Pfam" id="PF14811">
    <property type="entry name" value="TPD"/>
    <property type="match status" value="1"/>
</dbReference>
<organism evidence="6">
    <name type="scientific">Timema tahoe</name>
    <dbReference type="NCBI Taxonomy" id="61484"/>
    <lineage>
        <taxon>Eukaryota</taxon>
        <taxon>Metazoa</taxon>
        <taxon>Ecdysozoa</taxon>
        <taxon>Arthropoda</taxon>
        <taxon>Hexapoda</taxon>
        <taxon>Insecta</taxon>
        <taxon>Pterygota</taxon>
        <taxon>Neoptera</taxon>
        <taxon>Polyneoptera</taxon>
        <taxon>Phasmatodea</taxon>
        <taxon>Timematodea</taxon>
        <taxon>Timematoidea</taxon>
        <taxon>Timematidae</taxon>
        <taxon>Timema</taxon>
    </lineage>
</organism>
<reference evidence="6" key="1">
    <citation type="submission" date="2020-11" db="EMBL/GenBank/DDBJ databases">
        <authorList>
            <person name="Tran Van P."/>
        </authorList>
    </citation>
    <scope>NUCLEOTIDE SEQUENCE</scope>
</reference>
<dbReference type="GO" id="GO:0005737">
    <property type="term" value="C:cytoplasm"/>
    <property type="evidence" value="ECO:0007669"/>
    <property type="project" value="UniProtKB-SubCell"/>
</dbReference>
<evidence type="ECO:0000256" key="2">
    <source>
        <dbReference type="ARBA" id="ARBA00004496"/>
    </source>
</evidence>